<accession>A0A370MXP7</accession>
<dbReference type="Proteomes" id="UP000254875">
    <property type="component" value="Unassembled WGS sequence"/>
</dbReference>
<evidence type="ECO:0000313" key="1">
    <source>
        <dbReference type="EMBL" id="RDJ98173.1"/>
    </source>
</evidence>
<protein>
    <submittedName>
        <fullName evidence="1">Uncharacterized protein</fullName>
    </submittedName>
</protein>
<keyword evidence="2" id="KW-1185">Reference proteome</keyword>
<proteinExistence type="predicted"/>
<dbReference type="AlphaFoldDB" id="A0A370MXP7"/>
<reference evidence="2" key="1">
    <citation type="submission" date="2018-05" db="EMBL/GenBank/DDBJ databases">
        <authorList>
            <person name="Feng T."/>
        </authorList>
    </citation>
    <scope>NUCLEOTIDE SEQUENCE [LARGE SCALE GENOMIC DNA]</scope>
    <source>
        <strain evidence="2">S27</strain>
    </source>
</reference>
<gene>
    <name evidence="1" type="ORF">DLM46_34535</name>
</gene>
<dbReference type="EMBL" id="QHKS01000038">
    <property type="protein sequence ID" value="RDJ98173.1"/>
    <property type="molecule type" value="Genomic_DNA"/>
</dbReference>
<name>A0A370MXP7_9BURK</name>
<evidence type="ECO:0000313" key="2">
    <source>
        <dbReference type="Proteomes" id="UP000254875"/>
    </source>
</evidence>
<organism evidence="1 2">
    <name type="scientific">Paraburkholderia lacunae</name>
    <dbReference type="NCBI Taxonomy" id="2211104"/>
    <lineage>
        <taxon>Bacteria</taxon>
        <taxon>Pseudomonadati</taxon>
        <taxon>Pseudomonadota</taxon>
        <taxon>Betaproteobacteria</taxon>
        <taxon>Burkholderiales</taxon>
        <taxon>Burkholderiaceae</taxon>
        <taxon>Paraburkholderia</taxon>
    </lineage>
</organism>
<sequence>MFRICTDSTMMQHSALLLPISSRKRVSAVPGAGRRTACIGDPISQIKAHLFSNGQSRQREGRIKK</sequence>
<comment type="caution">
    <text evidence="1">The sequence shown here is derived from an EMBL/GenBank/DDBJ whole genome shotgun (WGS) entry which is preliminary data.</text>
</comment>